<dbReference type="EMBL" id="KV419400">
    <property type="protein sequence ID" value="KZS95848.1"/>
    <property type="molecule type" value="Genomic_DNA"/>
</dbReference>
<feature type="region of interest" description="Disordered" evidence="1">
    <location>
        <begin position="1"/>
        <end position="35"/>
    </location>
</feature>
<keyword evidence="3" id="KW-1185">Reference proteome</keyword>
<dbReference type="Proteomes" id="UP000076722">
    <property type="component" value="Unassembled WGS sequence"/>
</dbReference>
<feature type="region of interest" description="Disordered" evidence="1">
    <location>
        <begin position="78"/>
        <end position="163"/>
    </location>
</feature>
<protein>
    <submittedName>
        <fullName evidence="2">Uncharacterized protein</fullName>
    </submittedName>
</protein>
<evidence type="ECO:0000256" key="1">
    <source>
        <dbReference type="SAM" id="MobiDB-lite"/>
    </source>
</evidence>
<evidence type="ECO:0000313" key="3">
    <source>
        <dbReference type="Proteomes" id="UP000076722"/>
    </source>
</evidence>
<name>A0A164XCU3_9AGAM</name>
<evidence type="ECO:0000313" key="2">
    <source>
        <dbReference type="EMBL" id="KZS95848.1"/>
    </source>
</evidence>
<sequence>MPFSSSRMRDAVASGPNYGTNHFGDSSPSDSHDIVGLESSYNKTLGSSRNAVSPKIGGLVAQRVNFVTNIHLHNSEAFTSVPTPFPAMPLSRPDTPSNDSPPARKPQDLPSIPRSDEMTQIKPRDNRPKRPRERQKPNRAKPEEDADTNDPKNRDTSMVVSQFDADTDTTRTIFTDTITSTDITSDSTNSIVRTGTTTVSITGQVAPDVINIVAATSRTLVSIDNGTITTIMKASSVDVTVECSLWNIVITITDAKSDIVTTTVGTTTTTSTETDNKTLKLTLAKGGTASVPTTDAVVDVTVDSEVSVTTNAPFSQNMSVRYGK</sequence>
<proteinExistence type="predicted"/>
<feature type="compositionally biased region" description="Polar residues" evidence="1">
    <location>
        <begin position="17"/>
        <end position="29"/>
    </location>
</feature>
<reference evidence="2 3" key="1">
    <citation type="journal article" date="2016" name="Mol. Biol. Evol.">
        <title>Comparative Genomics of Early-Diverging Mushroom-Forming Fungi Provides Insights into the Origins of Lignocellulose Decay Capabilities.</title>
        <authorList>
            <person name="Nagy L.G."/>
            <person name="Riley R."/>
            <person name="Tritt A."/>
            <person name="Adam C."/>
            <person name="Daum C."/>
            <person name="Floudas D."/>
            <person name="Sun H."/>
            <person name="Yadav J.S."/>
            <person name="Pangilinan J."/>
            <person name="Larsson K.H."/>
            <person name="Matsuura K."/>
            <person name="Barry K."/>
            <person name="Labutti K."/>
            <person name="Kuo R."/>
            <person name="Ohm R.A."/>
            <person name="Bhattacharya S.S."/>
            <person name="Shirouzu T."/>
            <person name="Yoshinaga Y."/>
            <person name="Martin F.M."/>
            <person name="Grigoriev I.V."/>
            <person name="Hibbett D.S."/>
        </authorList>
    </citation>
    <scope>NUCLEOTIDE SEQUENCE [LARGE SCALE GENOMIC DNA]</scope>
    <source>
        <strain evidence="2 3">HHB9708</strain>
    </source>
</reference>
<feature type="compositionally biased region" description="Basic and acidic residues" evidence="1">
    <location>
        <begin position="114"/>
        <end position="155"/>
    </location>
</feature>
<accession>A0A164XCU3</accession>
<dbReference type="AlphaFoldDB" id="A0A164XCU3"/>
<gene>
    <name evidence="2" type="ORF">SISNIDRAFT_483273</name>
</gene>
<organism evidence="2 3">
    <name type="scientific">Sistotremastrum niveocremeum HHB9708</name>
    <dbReference type="NCBI Taxonomy" id="1314777"/>
    <lineage>
        <taxon>Eukaryota</taxon>
        <taxon>Fungi</taxon>
        <taxon>Dikarya</taxon>
        <taxon>Basidiomycota</taxon>
        <taxon>Agaricomycotina</taxon>
        <taxon>Agaricomycetes</taxon>
        <taxon>Sistotremastrales</taxon>
        <taxon>Sistotremastraceae</taxon>
        <taxon>Sertulicium</taxon>
        <taxon>Sertulicium niveocremeum</taxon>
    </lineage>
</organism>